<dbReference type="Proteomes" id="UP001431429">
    <property type="component" value="Unassembled WGS sequence"/>
</dbReference>
<sequence length="82" mass="8379">MIDTDLTSRVEVDLVVDDAEASWEDLVRDLIAGPADPSRILTDCGACQSLCGGSPGCVGGGGCGLNCNTGGWRCSPCESACR</sequence>
<evidence type="ECO:0000313" key="2">
    <source>
        <dbReference type="Proteomes" id="UP001431429"/>
    </source>
</evidence>
<evidence type="ECO:0000313" key="1">
    <source>
        <dbReference type="EMBL" id="MCM2386731.1"/>
    </source>
</evidence>
<protein>
    <recommendedName>
        <fullName evidence="3">FxLD family lantipeptide</fullName>
    </recommendedName>
</protein>
<comment type="caution">
    <text evidence="1">The sequence shown here is derived from an EMBL/GenBank/DDBJ whole genome shotgun (WGS) entry which is preliminary data.</text>
</comment>
<organism evidence="1 2">
    <name type="scientific">Streptomyces albipurpureus</name>
    <dbReference type="NCBI Taxonomy" id="2897419"/>
    <lineage>
        <taxon>Bacteria</taxon>
        <taxon>Bacillati</taxon>
        <taxon>Actinomycetota</taxon>
        <taxon>Actinomycetes</taxon>
        <taxon>Kitasatosporales</taxon>
        <taxon>Streptomycetaceae</taxon>
        <taxon>Streptomyces</taxon>
    </lineage>
</organism>
<evidence type="ECO:0008006" key="3">
    <source>
        <dbReference type="Google" id="ProtNLM"/>
    </source>
</evidence>
<name>A0ABT0UEW7_9ACTN</name>
<keyword evidence="2" id="KW-1185">Reference proteome</keyword>
<accession>A0ABT0UEW7</accession>
<dbReference type="EMBL" id="JAMQAW010000001">
    <property type="protein sequence ID" value="MCM2386731.1"/>
    <property type="molecule type" value="Genomic_DNA"/>
</dbReference>
<reference evidence="1" key="1">
    <citation type="submission" date="2022-06" db="EMBL/GenBank/DDBJ databases">
        <title>Genome public.</title>
        <authorList>
            <person name="Sun Q."/>
        </authorList>
    </citation>
    <scope>NUCLEOTIDE SEQUENCE</scope>
    <source>
        <strain evidence="1">CWNU-1</strain>
    </source>
</reference>
<proteinExistence type="predicted"/>
<gene>
    <name evidence="1" type="ORF">NBG84_00120</name>
</gene>
<dbReference type="RefSeq" id="WP_250917103.1">
    <property type="nucleotide sequence ID" value="NZ_JAMQAW010000001.1"/>
</dbReference>